<comment type="caution">
    <text evidence="3">The sequence shown here is derived from an EMBL/GenBank/DDBJ whole genome shotgun (WGS) entry which is preliminary data.</text>
</comment>
<dbReference type="AlphaFoldDB" id="A0A0F9K7B4"/>
<evidence type="ECO:0000256" key="1">
    <source>
        <dbReference type="SAM" id="MobiDB-lite"/>
    </source>
</evidence>
<dbReference type="EMBL" id="LAZR01008581">
    <property type="protein sequence ID" value="KKM77848.1"/>
    <property type="molecule type" value="Genomic_DNA"/>
</dbReference>
<protein>
    <recommendedName>
        <fullName evidence="2">dATP/dGTP diphosphohydrolase N-terminal domain-containing protein</fullName>
    </recommendedName>
</protein>
<evidence type="ECO:0000259" key="2">
    <source>
        <dbReference type="Pfam" id="PF18909"/>
    </source>
</evidence>
<evidence type="ECO:0000313" key="3">
    <source>
        <dbReference type="EMBL" id="KKM77848.1"/>
    </source>
</evidence>
<organism evidence="3">
    <name type="scientific">marine sediment metagenome</name>
    <dbReference type="NCBI Taxonomy" id="412755"/>
    <lineage>
        <taxon>unclassified sequences</taxon>
        <taxon>metagenomes</taxon>
        <taxon>ecological metagenomes</taxon>
    </lineage>
</organism>
<sequence>MSNKIKIEPGERRSFSTGATKQASSGKGRPSLVPGDAILEVSKHFEGGIRVHGERNWEKGIPLSVWLDSLERHLQQLKMGMTDEPHARALVWNALVYLATKLRIENGLLPAELDDMPDYKLKAEVKALPPIKGETIEEVIAINDELAEDLKEKIPMGHVDYEWYCAYPSCYEKGKANSDNNCYYCPKHKEED</sequence>
<dbReference type="Pfam" id="PF18909">
    <property type="entry name" value="dGTP_diPhyd_N"/>
    <property type="match status" value="1"/>
</dbReference>
<dbReference type="InterPro" id="IPR044038">
    <property type="entry name" value="dATP/dGTP_diPOhydrolase_N"/>
</dbReference>
<accession>A0A0F9K7B4</accession>
<name>A0A0F9K7B4_9ZZZZ</name>
<feature type="domain" description="dATP/dGTP diphosphohydrolase N-terminal" evidence="2">
    <location>
        <begin position="19"/>
        <end position="103"/>
    </location>
</feature>
<feature type="compositionally biased region" description="Basic and acidic residues" evidence="1">
    <location>
        <begin position="1"/>
        <end position="14"/>
    </location>
</feature>
<gene>
    <name evidence="3" type="ORF">LCGC14_1365830</name>
</gene>
<feature type="region of interest" description="Disordered" evidence="1">
    <location>
        <begin position="1"/>
        <end position="32"/>
    </location>
</feature>
<feature type="compositionally biased region" description="Polar residues" evidence="1">
    <location>
        <begin position="15"/>
        <end position="25"/>
    </location>
</feature>
<proteinExistence type="predicted"/>
<reference evidence="3" key="1">
    <citation type="journal article" date="2015" name="Nature">
        <title>Complex archaea that bridge the gap between prokaryotes and eukaryotes.</title>
        <authorList>
            <person name="Spang A."/>
            <person name="Saw J.H."/>
            <person name="Jorgensen S.L."/>
            <person name="Zaremba-Niedzwiedzka K."/>
            <person name="Martijn J."/>
            <person name="Lind A.E."/>
            <person name="van Eijk R."/>
            <person name="Schleper C."/>
            <person name="Guy L."/>
            <person name="Ettema T.J."/>
        </authorList>
    </citation>
    <scope>NUCLEOTIDE SEQUENCE</scope>
</reference>